<proteinExistence type="predicted"/>
<reference evidence="1" key="1">
    <citation type="journal article" date="2021" name="Proc. Natl. Acad. Sci. U.S.A.">
        <title>A Catalog of Tens of Thousands of Viruses from Human Metagenomes Reveals Hidden Associations with Chronic Diseases.</title>
        <authorList>
            <person name="Tisza M.J."/>
            <person name="Buck C.B."/>
        </authorList>
    </citation>
    <scope>NUCLEOTIDE SEQUENCE</scope>
    <source>
        <strain evidence="1">Ctdxt3</strain>
    </source>
</reference>
<dbReference type="EMBL" id="BK016035">
    <property type="protein sequence ID" value="DAF90701.1"/>
    <property type="molecule type" value="Genomic_DNA"/>
</dbReference>
<accession>A0A8S5U8C5</accession>
<sequence length="120" mass="13852">MALENVKFYNDVKLHLVKQDETKNGTPRVSFCWMYLDEEGKRRYLWNSVIYSGDYSPEVFQRVMQDMLPEGTPVPQMPTATDAAAFAQAMVDKVNSVKLYAKEGTNAKGYRQVYVNRSKR</sequence>
<evidence type="ECO:0000313" key="1">
    <source>
        <dbReference type="EMBL" id="DAF90701.1"/>
    </source>
</evidence>
<protein>
    <submittedName>
        <fullName evidence="1">Uncharacterized protein</fullName>
    </submittedName>
</protein>
<organism evidence="1">
    <name type="scientific">Podoviridae sp. ctdxt3</name>
    <dbReference type="NCBI Taxonomy" id="2825263"/>
    <lineage>
        <taxon>Viruses</taxon>
        <taxon>Duplodnaviria</taxon>
        <taxon>Heunggongvirae</taxon>
        <taxon>Uroviricota</taxon>
        <taxon>Caudoviricetes</taxon>
    </lineage>
</organism>
<name>A0A8S5U8C5_9CAUD</name>